<dbReference type="EMBL" id="CCMZ01000004">
    <property type="protein sequence ID" value="CDX12598.1"/>
    <property type="molecule type" value="Genomic_DNA"/>
</dbReference>
<organism evidence="1 2">
    <name type="scientific">Mesorhizobium plurifarium</name>
    <dbReference type="NCBI Taxonomy" id="69974"/>
    <lineage>
        <taxon>Bacteria</taxon>
        <taxon>Pseudomonadati</taxon>
        <taxon>Pseudomonadota</taxon>
        <taxon>Alphaproteobacteria</taxon>
        <taxon>Hyphomicrobiales</taxon>
        <taxon>Phyllobacteriaceae</taxon>
        <taxon>Mesorhizobium</taxon>
    </lineage>
</organism>
<reference evidence="2" key="1">
    <citation type="submission" date="2014-08" db="EMBL/GenBank/DDBJ databases">
        <authorList>
            <person name="Moulin L."/>
        </authorList>
    </citation>
    <scope>NUCLEOTIDE SEQUENCE [LARGE SCALE GENOMIC DNA]</scope>
</reference>
<name>A0A090DB75_MESPL</name>
<dbReference type="AlphaFoldDB" id="A0A090DB75"/>
<gene>
    <name evidence="1" type="ORF">MPL3356_120064</name>
</gene>
<evidence type="ECO:0000313" key="2">
    <source>
        <dbReference type="Proteomes" id="UP000045285"/>
    </source>
</evidence>
<sequence length="450" mass="48477">MTGDPDLHNVRIVGPGAVPYHFRLVGMKSGLSGADLLSNKDGVAETQLQSGTFMCYAEDLTTGTLTTTKVSVVGGVDTISVEIGETRGRTSVVSNFRPSRVQAYESFRAASTVLSDVDEDFTPVVSPNLAAYATRQYSSGSAPIAARLEKRFSVGLSIDLTPARIGGWRAFQQVQGMRLRKDDNQIVIDFSSLAFRPRERLRLSVSVEGDQVWQVNVPLFETGLAAEIALVKSDFGPELALRMVAPDPNLSLILAGSGGSYPGGLERISGFQPVSRARLGADPWTDLCWALADIRAAGVPRLPGDGPWPWSEFDPISDGYVVWAWMIAASADKSSTSLDQRCLNTLVQARQLGRPYFSATSELASELLQALAFSSNDAAIRANARYEAAIWGRRGKTRIKTGPFYAWERSGKNLQAGKFPPANYKTLVSGQLGIDALMLEASDSGTSTLA</sequence>
<protein>
    <submittedName>
        <fullName evidence="1">Uncharacterized protein</fullName>
    </submittedName>
</protein>
<dbReference type="Proteomes" id="UP000045285">
    <property type="component" value="Unassembled WGS sequence"/>
</dbReference>
<proteinExistence type="predicted"/>
<evidence type="ECO:0000313" key="1">
    <source>
        <dbReference type="EMBL" id="CDX12598.1"/>
    </source>
</evidence>
<keyword evidence="2" id="KW-1185">Reference proteome</keyword>
<accession>A0A090DB75</accession>